<keyword evidence="1" id="KW-0175">Coiled coil</keyword>
<organism evidence="2 3">
    <name type="scientific">Brachionus plicatilis</name>
    <name type="common">Marine rotifer</name>
    <name type="synonym">Brachionus muelleri</name>
    <dbReference type="NCBI Taxonomy" id="10195"/>
    <lineage>
        <taxon>Eukaryota</taxon>
        <taxon>Metazoa</taxon>
        <taxon>Spiralia</taxon>
        <taxon>Gnathifera</taxon>
        <taxon>Rotifera</taxon>
        <taxon>Eurotatoria</taxon>
        <taxon>Monogononta</taxon>
        <taxon>Pseudotrocha</taxon>
        <taxon>Ploima</taxon>
        <taxon>Brachionidae</taxon>
        <taxon>Brachionus</taxon>
    </lineage>
</organism>
<dbReference type="EMBL" id="REGN01006559">
    <property type="protein sequence ID" value="RNA09053.1"/>
    <property type="molecule type" value="Genomic_DNA"/>
</dbReference>
<sequence>MRSQIKYFLMACILLQNADFEEVFDKLKTIQNKESIDYQSELNELNLKINEKDILIYNKEIIINELKDETKFLENSMMKLNNEVTSLKANEKLTELKNMEPTVKASEFKTMVDNFTSEYSALLLKNQSEFRKKDEEITRLNNQVEEIGHEFRKKFDQKMSEITKKTEENKQLQNEIALLKKSIEENLAEITPLKNDKEYLKILETSQVLESFKNEYNHLYNQACFEINNRDREISNLKLQSERISTTLQSNFSKRLEHDPKNIFPTFGDEPVNCLFCEKKCKNLHGFWVHCGHMHKCTKCCVSILKCKC</sequence>
<evidence type="ECO:0000313" key="2">
    <source>
        <dbReference type="EMBL" id="RNA09053.1"/>
    </source>
</evidence>
<feature type="coiled-coil region" evidence="1">
    <location>
        <begin position="63"/>
        <end position="90"/>
    </location>
</feature>
<proteinExistence type="predicted"/>
<accession>A0A3M7QCN4</accession>
<evidence type="ECO:0000256" key="1">
    <source>
        <dbReference type="SAM" id="Coils"/>
    </source>
</evidence>
<keyword evidence="3" id="KW-1185">Reference proteome</keyword>
<evidence type="ECO:0000313" key="3">
    <source>
        <dbReference type="Proteomes" id="UP000276133"/>
    </source>
</evidence>
<dbReference type="AlphaFoldDB" id="A0A3M7QCN4"/>
<dbReference type="Proteomes" id="UP000276133">
    <property type="component" value="Unassembled WGS sequence"/>
</dbReference>
<gene>
    <name evidence="2" type="ORF">BpHYR1_048714</name>
</gene>
<feature type="coiled-coil region" evidence="1">
    <location>
        <begin position="155"/>
        <end position="189"/>
    </location>
</feature>
<reference evidence="2 3" key="1">
    <citation type="journal article" date="2018" name="Sci. Rep.">
        <title>Genomic signatures of local adaptation to the degree of environmental predictability in rotifers.</title>
        <authorList>
            <person name="Franch-Gras L."/>
            <person name="Hahn C."/>
            <person name="Garcia-Roger E.M."/>
            <person name="Carmona M.J."/>
            <person name="Serra M."/>
            <person name="Gomez A."/>
        </authorList>
    </citation>
    <scope>NUCLEOTIDE SEQUENCE [LARGE SCALE GENOMIC DNA]</scope>
    <source>
        <strain evidence="2">HYR1</strain>
    </source>
</reference>
<name>A0A3M7QCN4_BRAPC</name>
<protein>
    <submittedName>
        <fullName evidence="2">Uncharacterized protein</fullName>
    </submittedName>
</protein>
<comment type="caution">
    <text evidence="2">The sequence shown here is derived from an EMBL/GenBank/DDBJ whole genome shotgun (WGS) entry which is preliminary data.</text>
</comment>